<dbReference type="PANTHER" id="PTHR43744">
    <property type="entry name" value="ABC TRANSPORTER PERMEASE PROTEIN MG189-RELATED-RELATED"/>
    <property type="match status" value="1"/>
</dbReference>
<evidence type="ECO:0000256" key="6">
    <source>
        <dbReference type="ARBA" id="ARBA00023136"/>
    </source>
</evidence>
<dbReference type="Proteomes" id="UP000285462">
    <property type="component" value="Unassembled WGS sequence"/>
</dbReference>
<dbReference type="AlphaFoldDB" id="A0A412K523"/>
<dbReference type="GO" id="GO:0005886">
    <property type="term" value="C:plasma membrane"/>
    <property type="evidence" value="ECO:0007669"/>
    <property type="project" value="UniProtKB-SubCell"/>
</dbReference>
<protein>
    <submittedName>
        <fullName evidence="9">Carbohydrate ABC transporter permease</fullName>
    </submittedName>
</protein>
<evidence type="ECO:0000259" key="8">
    <source>
        <dbReference type="PROSITE" id="PS50928"/>
    </source>
</evidence>
<keyword evidence="5 7" id="KW-1133">Transmembrane helix</keyword>
<feature type="transmembrane region" description="Helical" evidence="7">
    <location>
        <begin position="112"/>
        <end position="133"/>
    </location>
</feature>
<dbReference type="PROSITE" id="PS50928">
    <property type="entry name" value="ABC_TM1"/>
    <property type="match status" value="1"/>
</dbReference>
<name>A0A412K523_BIFAD</name>
<feature type="transmembrane region" description="Helical" evidence="7">
    <location>
        <begin position="145"/>
        <end position="168"/>
    </location>
</feature>
<feature type="domain" description="ABC transmembrane type-1" evidence="8">
    <location>
        <begin position="77"/>
        <end position="268"/>
    </location>
</feature>
<evidence type="ECO:0000313" key="9">
    <source>
        <dbReference type="EMBL" id="RGS63795.1"/>
    </source>
</evidence>
<feature type="transmembrane region" description="Helical" evidence="7">
    <location>
        <begin position="20"/>
        <end position="38"/>
    </location>
</feature>
<feature type="transmembrane region" description="Helical" evidence="7">
    <location>
        <begin position="81"/>
        <end position="100"/>
    </location>
</feature>
<organism evidence="9 10">
    <name type="scientific">Bifidobacterium adolescentis</name>
    <dbReference type="NCBI Taxonomy" id="1680"/>
    <lineage>
        <taxon>Bacteria</taxon>
        <taxon>Bacillati</taxon>
        <taxon>Actinomycetota</taxon>
        <taxon>Actinomycetes</taxon>
        <taxon>Bifidobacteriales</taxon>
        <taxon>Bifidobacteriaceae</taxon>
        <taxon>Bifidobacterium</taxon>
    </lineage>
</organism>
<keyword evidence="3" id="KW-1003">Cell membrane</keyword>
<dbReference type="InterPro" id="IPR035906">
    <property type="entry name" value="MetI-like_sf"/>
</dbReference>
<gene>
    <name evidence="9" type="ORF">DWX79_09555</name>
</gene>
<sequence length="282" mass="30578">MGVLNMKNHDNHVFTRGFAYLFLGIVCLLQLLPFWLAICTASKPATDLSSTLVPRTKDIEWSNFTLAITEGGVLRAMVNSAIITVCATVLTCVIGAMAAYPLARRLSKFNKVVSTVILSLMMIPPLSVLVPVYSMMVKIGGVNTYWGIILLSTAGNLPLAIFLYTSFIKAIPVSIDEAGMIDGANRATIFFRLIMPLLKPVTATVIIMTSVGVWNEYAMSNYLLTDQAYQPIAPRIASFFAQQSSNMGVGAAAALISALPIVVVYLFFQRYFIAGMVAGAQK</sequence>
<evidence type="ECO:0000256" key="7">
    <source>
        <dbReference type="RuleBase" id="RU363032"/>
    </source>
</evidence>
<keyword evidence="2 7" id="KW-0813">Transport</keyword>
<feature type="transmembrane region" description="Helical" evidence="7">
    <location>
        <begin position="247"/>
        <end position="268"/>
    </location>
</feature>
<evidence type="ECO:0000256" key="1">
    <source>
        <dbReference type="ARBA" id="ARBA00004651"/>
    </source>
</evidence>
<dbReference type="EMBL" id="QRVT01000011">
    <property type="protein sequence ID" value="RGS63795.1"/>
    <property type="molecule type" value="Genomic_DNA"/>
</dbReference>
<dbReference type="SUPFAM" id="SSF161098">
    <property type="entry name" value="MetI-like"/>
    <property type="match status" value="1"/>
</dbReference>
<keyword evidence="6 7" id="KW-0472">Membrane</keyword>
<comment type="similarity">
    <text evidence="7">Belongs to the binding-protein-dependent transport system permease family.</text>
</comment>
<dbReference type="PANTHER" id="PTHR43744:SF8">
    <property type="entry name" value="SN-GLYCEROL-3-PHOSPHATE TRANSPORT SYSTEM PERMEASE PROTEIN UGPE"/>
    <property type="match status" value="1"/>
</dbReference>
<evidence type="ECO:0000256" key="4">
    <source>
        <dbReference type="ARBA" id="ARBA00022692"/>
    </source>
</evidence>
<dbReference type="CDD" id="cd06261">
    <property type="entry name" value="TM_PBP2"/>
    <property type="match status" value="1"/>
</dbReference>
<dbReference type="InterPro" id="IPR000515">
    <property type="entry name" value="MetI-like"/>
</dbReference>
<comment type="caution">
    <text evidence="9">The sequence shown here is derived from an EMBL/GenBank/DDBJ whole genome shotgun (WGS) entry which is preliminary data.</text>
</comment>
<evidence type="ECO:0000313" key="10">
    <source>
        <dbReference type="Proteomes" id="UP000285462"/>
    </source>
</evidence>
<dbReference type="Pfam" id="PF00528">
    <property type="entry name" value="BPD_transp_1"/>
    <property type="match status" value="1"/>
</dbReference>
<evidence type="ECO:0000256" key="2">
    <source>
        <dbReference type="ARBA" id="ARBA00022448"/>
    </source>
</evidence>
<reference evidence="9 10" key="1">
    <citation type="submission" date="2018-08" db="EMBL/GenBank/DDBJ databases">
        <title>A genome reference for cultivated species of the human gut microbiota.</title>
        <authorList>
            <person name="Zou Y."/>
            <person name="Xue W."/>
            <person name="Luo G."/>
        </authorList>
    </citation>
    <scope>NUCLEOTIDE SEQUENCE [LARGE SCALE GENOMIC DNA]</scope>
    <source>
        <strain evidence="9 10">AF21-27</strain>
    </source>
</reference>
<feature type="transmembrane region" description="Helical" evidence="7">
    <location>
        <begin position="189"/>
        <end position="214"/>
    </location>
</feature>
<comment type="subcellular location">
    <subcellularLocation>
        <location evidence="1 7">Cell membrane</location>
        <topology evidence="1 7">Multi-pass membrane protein</topology>
    </subcellularLocation>
</comment>
<keyword evidence="4 7" id="KW-0812">Transmembrane</keyword>
<evidence type="ECO:0000256" key="3">
    <source>
        <dbReference type="ARBA" id="ARBA00022475"/>
    </source>
</evidence>
<evidence type="ECO:0000256" key="5">
    <source>
        <dbReference type="ARBA" id="ARBA00022989"/>
    </source>
</evidence>
<accession>A0A412K523</accession>
<dbReference type="GO" id="GO:0055085">
    <property type="term" value="P:transmembrane transport"/>
    <property type="evidence" value="ECO:0007669"/>
    <property type="project" value="InterPro"/>
</dbReference>
<proteinExistence type="inferred from homology"/>
<dbReference type="Gene3D" id="1.10.3720.10">
    <property type="entry name" value="MetI-like"/>
    <property type="match status" value="1"/>
</dbReference>